<reference evidence="1" key="1">
    <citation type="journal article" date="2005" name="Insect Mol. Biol.">
        <title>Midgut and salivary gland transcriptomes of the arbovirus vector Culicoides sonorensis (Diptera: Ceratopogonidae).</title>
        <authorList>
            <person name="Campbell C.L."/>
            <person name="Vandyke K.A."/>
            <person name="Letchworth G.J."/>
            <person name="Drolet B.S."/>
            <person name="Hanekamp T."/>
            <person name="Wilson W.C."/>
        </authorList>
    </citation>
    <scope>NUCLEOTIDE SEQUENCE</scope>
</reference>
<name>Q5QBJ2_CULSO</name>
<sequence length="191" mass="22111">INRLTLKTKMIFLKKLVVFFILIQFVRGIPPLTSTDLSYSKGLNNFDEFLEGRDLLKLSEKEKLANFKSVLASLREKDEFYSAKIMKIIFELKKLKKSSMSVQEANEIVKSLPVPAQTLYNCSRVRFYQPDLKGYLYGDLKLVVNSNFRYVFADGDSNHLASIWNITIKNSFYSVIINEFFDECLDDGVEM</sequence>
<dbReference type="AlphaFoldDB" id="Q5QBJ2"/>
<organism evidence="1">
    <name type="scientific">Culicoides sonorensis</name>
    <name type="common">Biting midge</name>
    <dbReference type="NCBI Taxonomy" id="179676"/>
    <lineage>
        <taxon>Eukaryota</taxon>
        <taxon>Metazoa</taxon>
        <taxon>Ecdysozoa</taxon>
        <taxon>Arthropoda</taxon>
        <taxon>Hexapoda</taxon>
        <taxon>Insecta</taxon>
        <taxon>Pterygota</taxon>
        <taxon>Neoptera</taxon>
        <taxon>Endopterygota</taxon>
        <taxon>Diptera</taxon>
        <taxon>Nematocera</taxon>
        <taxon>Chironomoidea</taxon>
        <taxon>Ceratopogonidae</taxon>
        <taxon>Ceratopogoninae</taxon>
        <taxon>Culicoides</taxon>
        <taxon>Monoculicoides</taxon>
    </lineage>
</organism>
<proteinExistence type="evidence at transcript level"/>
<protein>
    <submittedName>
        <fullName evidence="1">Uncharacterized protein</fullName>
    </submittedName>
</protein>
<accession>Q5QBJ2</accession>
<feature type="non-terminal residue" evidence="1">
    <location>
        <position position="1"/>
    </location>
</feature>
<dbReference type="EMBL" id="AY752819">
    <property type="protein sequence ID" value="AAV84232.1"/>
    <property type="molecule type" value="mRNA"/>
</dbReference>
<evidence type="ECO:0000313" key="1">
    <source>
        <dbReference type="EMBL" id="AAV84232.1"/>
    </source>
</evidence>